<dbReference type="RefSeq" id="WP_204404084.1">
    <property type="nucleotide sequence ID" value="NZ_JAFBEE010000025.1"/>
</dbReference>
<feature type="transmembrane region" description="Helical" evidence="1">
    <location>
        <begin position="49"/>
        <end position="70"/>
    </location>
</feature>
<organism evidence="2 3">
    <name type="scientific">Alkaliphilus hydrothermalis</name>
    <dbReference type="NCBI Taxonomy" id="1482730"/>
    <lineage>
        <taxon>Bacteria</taxon>
        <taxon>Bacillati</taxon>
        <taxon>Bacillota</taxon>
        <taxon>Clostridia</taxon>
        <taxon>Peptostreptococcales</taxon>
        <taxon>Natronincolaceae</taxon>
        <taxon>Alkaliphilus</taxon>
    </lineage>
</organism>
<comment type="caution">
    <text evidence="2">The sequence shown here is derived from an EMBL/GenBank/DDBJ whole genome shotgun (WGS) entry which is preliminary data.</text>
</comment>
<keyword evidence="1" id="KW-1133">Transmembrane helix</keyword>
<protein>
    <submittedName>
        <fullName evidence="2">Chromosome condensin MukBEF MukE localization factor</fullName>
    </submittedName>
</protein>
<keyword evidence="1" id="KW-0472">Membrane</keyword>
<dbReference type="EMBL" id="JAFBEE010000025">
    <property type="protein sequence ID" value="MBM7616148.1"/>
    <property type="molecule type" value="Genomic_DNA"/>
</dbReference>
<reference evidence="2 3" key="1">
    <citation type="submission" date="2021-01" db="EMBL/GenBank/DDBJ databases">
        <title>Genomic Encyclopedia of Type Strains, Phase IV (KMG-IV): sequencing the most valuable type-strain genomes for metagenomic binning, comparative biology and taxonomic classification.</title>
        <authorList>
            <person name="Goeker M."/>
        </authorList>
    </citation>
    <scope>NUCLEOTIDE SEQUENCE [LARGE SCALE GENOMIC DNA]</scope>
    <source>
        <strain evidence="2 3">DSM 25890</strain>
    </source>
</reference>
<sequence>MSSTNKQHIENEVNENKIEWLGMDGFLVILFPIISTIIGYSLINNVDFIVGKVVPYTVTAVTTLIFLKYISEVLHFSKGVQKKI</sequence>
<evidence type="ECO:0000313" key="3">
    <source>
        <dbReference type="Proteomes" id="UP001314796"/>
    </source>
</evidence>
<gene>
    <name evidence="2" type="ORF">JOC73_002724</name>
</gene>
<name>A0ABS2NT68_9FIRM</name>
<keyword evidence="1" id="KW-0812">Transmembrane</keyword>
<feature type="transmembrane region" description="Helical" evidence="1">
    <location>
        <begin position="21"/>
        <end position="43"/>
    </location>
</feature>
<evidence type="ECO:0000256" key="1">
    <source>
        <dbReference type="SAM" id="Phobius"/>
    </source>
</evidence>
<keyword evidence="3" id="KW-1185">Reference proteome</keyword>
<dbReference type="Proteomes" id="UP001314796">
    <property type="component" value="Unassembled WGS sequence"/>
</dbReference>
<proteinExistence type="predicted"/>
<evidence type="ECO:0000313" key="2">
    <source>
        <dbReference type="EMBL" id="MBM7616148.1"/>
    </source>
</evidence>
<accession>A0ABS2NT68</accession>